<dbReference type="Proteomes" id="UP001239213">
    <property type="component" value="Unassembled WGS sequence"/>
</dbReference>
<proteinExistence type="predicted"/>
<feature type="signal peptide" evidence="1">
    <location>
        <begin position="1"/>
        <end position="31"/>
    </location>
</feature>
<reference evidence="2" key="1">
    <citation type="submission" date="2016-11" db="EMBL/GenBank/DDBJ databases">
        <title>The genome sequence of Colletotrichum cuscutae.</title>
        <authorList>
            <person name="Baroncelli R."/>
        </authorList>
    </citation>
    <scope>NUCLEOTIDE SEQUENCE</scope>
    <source>
        <strain evidence="2">IMI 304802</strain>
    </source>
</reference>
<evidence type="ECO:0000256" key="1">
    <source>
        <dbReference type="SAM" id="SignalP"/>
    </source>
</evidence>
<gene>
    <name evidence="2" type="ORF">CCUS01_10249</name>
</gene>
<keyword evidence="1" id="KW-0732">Signal</keyword>
<accession>A0AAI9UGJ6</accession>
<evidence type="ECO:0008006" key="4">
    <source>
        <dbReference type="Google" id="ProtNLM"/>
    </source>
</evidence>
<sequence length="92" mass="10141">MLHWLALDAISCNLAIWQLLPWSLSAPVACATLPTSRLPNRQADKSHIPRQVPNPILFRWWHFAPNGSQSVLLAPLVVIDCPRVAPAALPCS</sequence>
<comment type="caution">
    <text evidence="2">The sequence shown here is derived from an EMBL/GenBank/DDBJ whole genome shotgun (WGS) entry which is preliminary data.</text>
</comment>
<evidence type="ECO:0000313" key="3">
    <source>
        <dbReference type="Proteomes" id="UP001239213"/>
    </source>
</evidence>
<name>A0AAI9UGJ6_9PEZI</name>
<evidence type="ECO:0000313" key="2">
    <source>
        <dbReference type="EMBL" id="KAK1456069.1"/>
    </source>
</evidence>
<dbReference type="EMBL" id="MPDP01000288">
    <property type="protein sequence ID" value="KAK1456069.1"/>
    <property type="molecule type" value="Genomic_DNA"/>
</dbReference>
<dbReference type="AlphaFoldDB" id="A0AAI9UGJ6"/>
<feature type="chain" id="PRO_5042535547" description="Secreted protein" evidence="1">
    <location>
        <begin position="32"/>
        <end position="92"/>
    </location>
</feature>
<protein>
    <recommendedName>
        <fullName evidence="4">Secreted protein</fullName>
    </recommendedName>
</protein>
<organism evidence="2 3">
    <name type="scientific">Colletotrichum cuscutae</name>
    <dbReference type="NCBI Taxonomy" id="1209917"/>
    <lineage>
        <taxon>Eukaryota</taxon>
        <taxon>Fungi</taxon>
        <taxon>Dikarya</taxon>
        <taxon>Ascomycota</taxon>
        <taxon>Pezizomycotina</taxon>
        <taxon>Sordariomycetes</taxon>
        <taxon>Hypocreomycetidae</taxon>
        <taxon>Glomerellales</taxon>
        <taxon>Glomerellaceae</taxon>
        <taxon>Colletotrichum</taxon>
        <taxon>Colletotrichum acutatum species complex</taxon>
    </lineage>
</organism>
<keyword evidence="3" id="KW-1185">Reference proteome</keyword>